<keyword evidence="3" id="KW-1185">Reference proteome</keyword>
<dbReference type="RefSeq" id="XP_033384825.1">
    <property type="nucleotide sequence ID" value="XM_033521839.1"/>
</dbReference>
<dbReference type="AlphaFoldDB" id="A0A6A5XU89"/>
<evidence type="ECO:0000313" key="3">
    <source>
        <dbReference type="Proteomes" id="UP000799778"/>
    </source>
</evidence>
<sequence length="367" mass="41439">MFPKFFSTICQVLKANWAWAPRPFNFATVLPSSAPAAMAETAGYHPLVHGFIDLLPDADELCIPEYHHVGIDVHLEADEPKDIDLLPEENEEGVDDVFLDALEYSTPTLTESHIEDLEDLEDMEEYLARIDEPEDIDEYMAQYDKAKGDDLVLEEEEPEDIDMYLEKAEAIEARAKDLDDWVNVDPVPPQPRYHTKASSKPRFEYNVPVDQSALTAALSEELQWSHRPEAKAVRKQPKPQQKTSHSDLERKWSAAANTTAPSMSARATKRYELIVTRPTDPNTQHPTLTNGPRRPTSYTYGTSAARRSYKHIQATSAALSAWWKPSAPSMKKRTVQACVDLGPINTLRFDDTETCFVGRDATMADIY</sequence>
<gene>
    <name evidence="2" type="ORF">BU24DRAFT_202635</name>
</gene>
<reference evidence="2" key="1">
    <citation type="journal article" date="2020" name="Stud. Mycol.">
        <title>101 Dothideomycetes genomes: a test case for predicting lifestyles and emergence of pathogens.</title>
        <authorList>
            <person name="Haridas S."/>
            <person name="Albert R."/>
            <person name="Binder M."/>
            <person name="Bloem J."/>
            <person name="Labutti K."/>
            <person name="Salamov A."/>
            <person name="Andreopoulos B."/>
            <person name="Baker S."/>
            <person name="Barry K."/>
            <person name="Bills G."/>
            <person name="Bluhm B."/>
            <person name="Cannon C."/>
            <person name="Castanera R."/>
            <person name="Culley D."/>
            <person name="Daum C."/>
            <person name="Ezra D."/>
            <person name="Gonzalez J."/>
            <person name="Henrissat B."/>
            <person name="Kuo A."/>
            <person name="Liang C."/>
            <person name="Lipzen A."/>
            <person name="Lutzoni F."/>
            <person name="Magnuson J."/>
            <person name="Mondo S."/>
            <person name="Nolan M."/>
            <person name="Ohm R."/>
            <person name="Pangilinan J."/>
            <person name="Park H.-J."/>
            <person name="Ramirez L."/>
            <person name="Alfaro M."/>
            <person name="Sun H."/>
            <person name="Tritt A."/>
            <person name="Yoshinaga Y."/>
            <person name="Zwiers L.-H."/>
            <person name="Turgeon B."/>
            <person name="Goodwin S."/>
            <person name="Spatafora J."/>
            <person name="Crous P."/>
            <person name="Grigoriev I."/>
        </authorList>
    </citation>
    <scope>NUCLEOTIDE SEQUENCE</scope>
    <source>
        <strain evidence="2">CBS 175.79</strain>
    </source>
</reference>
<proteinExistence type="predicted"/>
<dbReference type="EMBL" id="ML978069">
    <property type="protein sequence ID" value="KAF2016486.1"/>
    <property type="molecule type" value="Genomic_DNA"/>
</dbReference>
<protein>
    <submittedName>
        <fullName evidence="2">Uncharacterized protein</fullName>
    </submittedName>
</protein>
<feature type="region of interest" description="Disordered" evidence="1">
    <location>
        <begin position="227"/>
        <end position="264"/>
    </location>
</feature>
<name>A0A6A5XU89_9PLEO</name>
<dbReference type="Proteomes" id="UP000799778">
    <property type="component" value="Unassembled WGS sequence"/>
</dbReference>
<dbReference type="GeneID" id="54279236"/>
<accession>A0A6A5XU89</accession>
<evidence type="ECO:0000313" key="2">
    <source>
        <dbReference type="EMBL" id="KAF2016486.1"/>
    </source>
</evidence>
<organism evidence="2 3">
    <name type="scientific">Aaosphaeria arxii CBS 175.79</name>
    <dbReference type="NCBI Taxonomy" id="1450172"/>
    <lineage>
        <taxon>Eukaryota</taxon>
        <taxon>Fungi</taxon>
        <taxon>Dikarya</taxon>
        <taxon>Ascomycota</taxon>
        <taxon>Pezizomycotina</taxon>
        <taxon>Dothideomycetes</taxon>
        <taxon>Pleosporomycetidae</taxon>
        <taxon>Pleosporales</taxon>
        <taxon>Pleosporales incertae sedis</taxon>
        <taxon>Aaosphaeria</taxon>
    </lineage>
</organism>
<evidence type="ECO:0000256" key="1">
    <source>
        <dbReference type="SAM" id="MobiDB-lite"/>
    </source>
</evidence>